<accession>A0A3G7TJ08</accession>
<reference evidence="1 2" key="1">
    <citation type="submission" date="2018-03" db="EMBL/GenBank/DDBJ databases">
        <title>Diversity of phytobeneficial traits revealed by whole-genome analysis of worldwide-isolated phenazine-producing Pseudomonas spp.</title>
        <authorList>
            <person name="Biessy A."/>
            <person name="Novinscak A."/>
            <person name="Blom J."/>
            <person name="Leger G."/>
            <person name="Thomashow L.S."/>
            <person name="Cazorla F.M."/>
            <person name="Josic D."/>
            <person name="Filion M."/>
        </authorList>
    </citation>
    <scope>NUCLEOTIDE SEQUENCE [LARGE SCALE GENOMIC DNA]</scope>
    <source>
        <strain evidence="1 2">B25</strain>
    </source>
</reference>
<evidence type="ECO:0000313" key="2">
    <source>
        <dbReference type="Proteomes" id="UP000268048"/>
    </source>
</evidence>
<dbReference type="AlphaFoldDB" id="A0A3G7TJ08"/>
<evidence type="ECO:0000313" key="1">
    <source>
        <dbReference type="EMBL" id="AZE46980.1"/>
    </source>
</evidence>
<dbReference type="EMBL" id="CP027753">
    <property type="protein sequence ID" value="AZE46980.1"/>
    <property type="molecule type" value="Genomic_DNA"/>
</dbReference>
<proteinExistence type="predicted"/>
<sequence>MLSYVCASAMLTYAVSIKGSVKPFGKHMADIFFINHRLMIT</sequence>
<protein>
    <submittedName>
        <fullName evidence="1">Uncharacterized protein</fullName>
    </submittedName>
</protein>
<organism evidence="1 2">
    <name type="scientific">Pseudomonas chlororaphis</name>
    <dbReference type="NCBI Taxonomy" id="587753"/>
    <lineage>
        <taxon>Bacteria</taxon>
        <taxon>Pseudomonadati</taxon>
        <taxon>Pseudomonadota</taxon>
        <taxon>Gammaproteobacteria</taxon>
        <taxon>Pseudomonadales</taxon>
        <taxon>Pseudomonadaceae</taxon>
        <taxon>Pseudomonas</taxon>
    </lineage>
</organism>
<dbReference type="Proteomes" id="UP000268048">
    <property type="component" value="Chromosome"/>
</dbReference>
<gene>
    <name evidence="1" type="ORF">C4K04_1288</name>
</gene>
<name>A0A3G7TJ08_9PSED</name>